<evidence type="ECO:0000313" key="3">
    <source>
        <dbReference type="Proteomes" id="UP000557307"/>
    </source>
</evidence>
<gene>
    <name evidence="2" type="ORF">HNQ92_003743</name>
</gene>
<name>A0A840TWE6_9BACT</name>
<dbReference type="AlphaFoldDB" id="A0A840TWE6"/>
<sequence length="502" mass="56394">MAKDMYFSPVGTYSVVNGAVRYIATPETLFRVDEANQKTPIAQRQALPVAAPYQSLWLGLEVDDSIASLEGITFFFDWSTEADRTSFQPLLALSPWHLGGKNLTVRAGLADNSTITGSGSPLEKEFNLIYKVEKQILSASERHFVTIQAAPAFQTVGLQRQTYPPSVEQWFGERNLRTLREPLWWVEVQLPHTINPQALAGVFSGINCFPVVNRRLHRLTYRLQQNLNIIPLETDRCFLAVREVRTSQNRELTSLPLASLPDLDADTYTIQYGVSRFDDRDARQALTNLLDLLYDESASFAALGEDFLASVIRELNQALARLEAKVAQKTQKRDAIPYLVIKPKQPGETVFIEYWTCDGEDANRLPVGGRLSPYADTTLRKDSGFLMTATSGGRERPKVPEKITRYKQALLSRSRIVTLEDVRAACQAELGAHLHTVTVERAFRIDPTPTNGFQRCIRVTLLPSATSPYSPNDWEQQIRLLQLNLEAQSVSSLPFEVVLLSH</sequence>
<feature type="coiled-coil region" evidence="1">
    <location>
        <begin position="305"/>
        <end position="332"/>
    </location>
</feature>
<protein>
    <submittedName>
        <fullName evidence="2">Uncharacterized protein</fullName>
    </submittedName>
</protein>
<evidence type="ECO:0000256" key="1">
    <source>
        <dbReference type="SAM" id="Coils"/>
    </source>
</evidence>
<accession>A0A840TWE6</accession>
<evidence type="ECO:0000313" key="2">
    <source>
        <dbReference type="EMBL" id="MBB5285583.1"/>
    </source>
</evidence>
<comment type="caution">
    <text evidence="2">The sequence shown here is derived from an EMBL/GenBank/DDBJ whole genome shotgun (WGS) entry which is preliminary data.</text>
</comment>
<keyword evidence="3" id="KW-1185">Reference proteome</keyword>
<proteinExistence type="predicted"/>
<dbReference type="RefSeq" id="WP_246440405.1">
    <property type="nucleotide sequence ID" value="NZ_JACHGF010000006.1"/>
</dbReference>
<dbReference type="Proteomes" id="UP000557307">
    <property type="component" value="Unassembled WGS sequence"/>
</dbReference>
<dbReference type="EMBL" id="JACHGF010000006">
    <property type="protein sequence ID" value="MBB5285583.1"/>
    <property type="molecule type" value="Genomic_DNA"/>
</dbReference>
<reference evidence="2 3" key="1">
    <citation type="submission" date="2020-08" db="EMBL/GenBank/DDBJ databases">
        <title>Genomic Encyclopedia of Type Strains, Phase IV (KMG-IV): sequencing the most valuable type-strain genomes for metagenomic binning, comparative biology and taxonomic classification.</title>
        <authorList>
            <person name="Goeker M."/>
        </authorList>
    </citation>
    <scope>NUCLEOTIDE SEQUENCE [LARGE SCALE GENOMIC DNA]</scope>
    <source>
        <strain evidence="2 3">DSM 105074</strain>
    </source>
</reference>
<keyword evidence="1" id="KW-0175">Coiled coil</keyword>
<organism evidence="2 3">
    <name type="scientific">Rhabdobacter roseus</name>
    <dbReference type="NCBI Taxonomy" id="1655419"/>
    <lineage>
        <taxon>Bacteria</taxon>
        <taxon>Pseudomonadati</taxon>
        <taxon>Bacteroidota</taxon>
        <taxon>Cytophagia</taxon>
        <taxon>Cytophagales</taxon>
        <taxon>Cytophagaceae</taxon>
        <taxon>Rhabdobacter</taxon>
    </lineage>
</organism>